<sequence>METGLDIRPQFAERKGVKPLTMGCFADRLSIHSFYTKENILVEIVASVLRKIRLFLEDHYGRIDQKMLSECLRLMCQVMNYNQDNGDYRNPVKKLQAILQPFQTSSANRWAQFNYPNSDKKLMICVYIWFKGPCYKLDKEVEKLINPFEDERDE</sequence>
<gene>
    <name evidence="1" type="ORF">CAEBREN_24512</name>
</gene>
<dbReference type="Proteomes" id="UP000008068">
    <property type="component" value="Unassembled WGS sequence"/>
</dbReference>
<organism evidence="2">
    <name type="scientific">Caenorhabditis brenneri</name>
    <name type="common">Nematode worm</name>
    <dbReference type="NCBI Taxonomy" id="135651"/>
    <lineage>
        <taxon>Eukaryota</taxon>
        <taxon>Metazoa</taxon>
        <taxon>Ecdysozoa</taxon>
        <taxon>Nematoda</taxon>
        <taxon>Chromadorea</taxon>
        <taxon>Rhabditida</taxon>
        <taxon>Rhabditina</taxon>
        <taxon>Rhabditomorpha</taxon>
        <taxon>Rhabditoidea</taxon>
        <taxon>Rhabditidae</taxon>
        <taxon>Peloderinae</taxon>
        <taxon>Caenorhabditis</taxon>
    </lineage>
</organism>
<protein>
    <submittedName>
        <fullName evidence="1">Uncharacterized protein</fullName>
    </submittedName>
</protein>
<proteinExistence type="predicted"/>
<dbReference type="HOGENOM" id="CLU_1705788_0_0_1"/>
<dbReference type="InParanoid" id="G0NV17"/>
<name>G0NV17_CAEBE</name>
<dbReference type="OrthoDB" id="5838776at2759"/>
<reference evidence="2" key="1">
    <citation type="submission" date="2011-07" db="EMBL/GenBank/DDBJ databases">
        <authorList>
            <consortium name="Caenorhabditis brenneri Sequencing and Analysis Consortium"/>
            <person name="Wilson R.K."/>
        </authorList>
    </citation>
    <scope>NUCLEOTIDE SEQUENCE [LARGE SCALE GENOMIC DNA]</scope>
    <source>
        <strain evidence="2">PB2801</strain>
    </source>
</reference>
<evidence type="ECO:0000313" key="1">
    <source>
        <dbReference type="EMBL" id="EGT38045.1"/>
    </source>
</evidence>
<dbReference type="EMBL" id="GL379953">
    <property type="protein sequence ID" value="EGT38045.1"/>
    <property type="molecule type" value="Genomic_DNA"/>
</dbReference>
<evidence type="ECO:0000313" key="2">
    <source>
        <dbReference type="Proteomes" id="UP000008068"/>
    </source>
</evidence>
<dbReference type="AlphaFoldDB" id="G0NV17"/>
<keyword evidence="2" id="KW-1185">Reference proteome</keyword>
<accession>G0NV17</accession>